<feature type="domain" description="ANTAR" evidence="2">
    <location>
        <begin position="11"/>
        <end position="72"/>
    </location>
</feature>
<organism evidence="3 4">
    <name type="scientific">Mycolicibacterium hodleri</name>
    <dbReference type="NCBI Taxonomy" id="49897"/>
    <lineage>
        <taxon>Bacteria</taxon>
        <taxon>Bacillati</taxon>
        <taxon>Actinomycetota</taxon>
        <taxon>Actinomycetes</taxon>
        <taxon>Mycobacteriales</taxon>
        <taxon>Mycobacteriaceae</taxon>
        <taxon>Mycolicibacterium</taxon>
    </lineage>
</organism>
<dbReference type="EMBL" id="VIFX01000070">
    <property type="protein sequence ID" value="TQR82521.1"/>
    <property type="molecule type" value="Genomic_DNA"/>
</dbReference>
<dbReference type="AlphaFoldDB" id="A0A544VRB5"/>
<evidence type="ECO:0000313" key="3">
    <source>
        <dbReference type="EMBL" id="TQR82521.1"/>
    </source>
</evidence>
<feature type="region of interest" description="Disordered" evidence="1">
    <location>
        <begin position="103"/>
        <end position="127"/>
    </location>
</feature>
<dbReference type="Proteomes" id="UP000315759">
    <property type="component" value="Unassembled WGS sequence"/>
</dbReference>
<name>A0A544VRB5_9MYCO</name>
<protein>
    <submittedName>
        <fullName evidence="3">ANTAR domain-containing protein</fullName>
    </submittedName>
</protein>
<keyword evidence="4" id="KW-1185">Reference proteome</keyword>
<dbReference type="PROSITE" id="PS50921">
    <property type="entry name" value="ANTAR"/>
    <property type="match status" value="1"/>
</dbReference>
<dbReference type="SMART" id="SM01012">
    <property type="entry name" value="ANTAR"/>
    <property type="match status" value="1"/>
</dbReference>
<dbReference type="GO" id="GO:0003723">
    <property type="term" value="F:RNA binding"/>
    <property type="evidence" value="ECO:0007669"/>
    <property type="project" value="InterPro"/>
</dbReference>
<comment type="caution">
    <text evidence="3">The sequence shown here is derived from an EMBL/GenBank/DDBJ whole genome shotgun (WGS) entry which is preliminary data.</text>
</comment>
<reference evidence="3 4" key="1">
    <citation type="submission" date="2018-10" db="EMBL/GenBank/DDBJ databases">
        <title>Draft genome of Mycobacterium hodleri strain B.</title>
        <authorList>
            <person name="Amande T.J."/>
            <person name="Mcgenity T.J."/>
        </authorList>
    </citation>
    <scope>NUCLEOTIDE SEQUENCE [LARGE SCALE GENOMIC DNA]</scope>
    <source>
        <strain evidence="3 4">B</strain>
    </source>
</reference>
<dbReference type="InterPro" id="IPR036388">
    <property type="entry name" value="WH-like_DNA-bd_sf"/>
</dbReference>
<gene>
    <name evidence="3" type="ORF">D8S82_31675</name>
</gene>
<dbReference type="SUPFAM" id="SSF52172">
    <property type="entry name" value="CheY-like"/>
    <property type="match status" value="1"/>
</dbReference>
<proteinExistence type="predicted"/>
<evidence type="ECO:0000256" key="1">
    <source>
        <dbReference type="SAM" id="MobiDB-lite"/>
    </source>
</evidence>
<dbReference type="InterPro" id="IPR005561">
    <property type="entry name" value="ANTAR"/>
</dbReference>
<sequence>MHDDATTSEFGSDEQRITEALQAITARRAVIEQAKGMLMLVYGVDADAAFDVLRKQSQDHNVKLNLVAEQVMKDLVELSRTKGPMRQLALGGLIDTANQRIKHSAERQLDGQTKTGVPMTELGPPPG</sequence>
<dbReference type="InterPro" id="IPR011006">
    <property type="entry name" value="CheY-like_superfamily"/>
</dbReference>
<dbReference type="Pfam" id="PF03861">
    <property type="entry name" value="ANTAR"/>
    <property type="match status" value="1"/>
</dbReference>
<accession>A0A544VRB5</accession>
<evidence type="ECO:0000259" key="2">
    <source>
        <dbReference type="PROSITE" id="PS50921"/>
    </source>
</evidence>
<dbReference type="Gene3D" id="1.10.10.10">
    <property type="entry name" value="Winged helix-like DNA-binding domain superfamily/Winged helix DNA-binding domain"/>
    <property type="match status" value="1"/>
</dbReference>
<evidence type="ECO:0000313" key="4">
    <source>
        <dbReference type="Proteomes" id="UP000315759"/>
    </source>
</evidence>